<dbReference type="AlphaFoldDB" id="A0A2A9PR29"/>
<dbReference type="OrthoDB" id="361797at2759"/>
<dbReference type="SUPFAM" id="SSF48371">
    <property type="entry name" value="ARM repeat"/>
    <property type="match status" value="1"/>
</dbReference>
<feature type="compositionally biased region" description="Basic and acidic residues" evidence="4">
    <location>
        <begin position="165"/>
        <end position="195"/>
    </location>
</feature>
<dbReference type="EMBL" id="LAZP02000010">
    <property type="protein sequence ID" value="PFH63030.1"/>
    <property type="molecule type" value="Genomic_DNA"/>
</dbReference>
<dbReference type="PANTHER" id="PTHR18034">
    <property type="entry name" value="CELL CYCLE CONTROL PROTEIN CWF22-RELATED"/>
    <property type="match status" value="1"/>
</dbReference>
<feature type="region of interest" description="Disordered" evidence="4">
    <location>
        <begin position="210"/>
        <end position="237"/>
    </location>
</feature>
<dbReference type="InterPro" id="IPR003891">
    <property type="entry name" value="Initiation_fac_eIF4g_MI"/>
</dbReference>
<keyword evidence="7" id="KW-1185">Reference proteome</keyword>
<reference evidence="6 7" key="1">
    <citation type="journal article" date="2015" name="BMC Genomics">
        <title>Gene expression during zombie ant biting behavior reflects the complexity underlying fungal parasitic behavioral manipulation.</title>
        <authorList>
            <person name="de Bekker C."/>
            <person name="Ohm R.A."/>
            <person name="Loreto R.G."/>
            <person name="Sebastian A."/>
            <person name="Albert I."/>
            <person name="Merrow M."/>
            <person name="Brachmann A."/>
            <person name="Hughes D.P."/>
        </authorList>
    </citation>
    <scope>NUCLEOTIDE SEQUENCE [LARGE SCALE GENOMIC DNA]</scope>
    <source>
        <strain evidence="6 7">SC16a</strain>
    </source>
</reference>
<keyword evidence="3" id="KW-0539">Nucleus</keyword>
<dbReference type="PROSITE" id="PS51366">
    <property type="entry name" value="MI"/>
    <property type="match status" value="1"/>
</dbReference>
<accession>A0A2A9PR29</accession>
<dbReference type="InterPro" id="IPR003890">
    <property type="entry name" value="MIF4G-like_typ-3"/>
</dbReference>
<dbReference type="Gene3D" id="1.25.40.180">
    <property type="match status" value="1"/>
</dbReference>
<proteinExistence type="inferred from homology"/>
<evidence type="ECO:0000259" key="5">
    <source>
        <dbReference type="PROSITE" id="PS51366"/>
    </source>
</evidence>
<sequence>MPSGSAFELQSKIFRRMGLDAPALAQVRKSRLAKAASTSASRKIERRAQRVQKKAWRSSKSPHPHGATKNELRGPSHAESSVADEESNNHLGESRSGDDDVESDELSLKGPGTDREEPSSLSNELGKKISVPRAVQERLAQDDADIEELERKLGIKKGRKSLPKAFKEDGLDELLGEKRDYASDSEDESRKRKQNFEDWLASKRSKGSGVAALSDEDSFSGFEQSCGSEDHDEDEAADACVRPQQRENPYVAPTTGAAVAKYIPPSRRTALTSKDETRHRLKKLIQGQINRLTDSNILSIVQALEDIYQRNARGDVTELLTDAIMAQVCKTESLPDQFFVLTGGFCAAIYKVVGSSFGSHLIRRVAIDLRDVYDKTVWEMGKQPSLQKEAYNLVTFLTQLYVFQVVSCNIIFDYMRRLLSELSEINIELLLRVCRMAGKLLRRDDPQALKHVSEVVNKSVSKLGYSSVSVRTKFMIETINGLKNSKPKAKGLDSAMVSEHVVRMRKRLGDLKSQPRRLEGLAPMGMGLADVEKADAHGKWWLVGASMPAYTDTAVRANRLARKGKERGRETSDEEDMDYILPDYPRKARAQGLSTSTQIAIFTALMTASDGEQGYQQFMNLRLKKDEQLEIARVLVQCVGSEAEYNEYYGQVGLLACANGRVRFALQDRLWKMFRNFGEALFGEEADGEESAESERMKDERRVSHVARFYASLVADGALGITVLKPLELAGLGQGATSFVERFLVSLLQACRGKEARETARVERVFGSVRGAPELPAGILWFLKSRLNGTGRLERVRLKVQALMEDAAAGGQCE</sequence>
<evidence type="ECO:0000256" key="4">
    <source>
        <dbReference type="SAM" id="MobiDB-lite"/>
    </source>
</evidence>
<dbReference type="Proteomes" id="UP000037136">
    <property type="component" value="Unassembled WGS sequence"/>
</dbReference>
<organism evidence="6 7">
    <name type="scientific">Ophiocordyceps unilateralis</name>
    <name type="common">Zombie-ant fungus</name>
    <name type="synonym">Torrubia unilateralis</name>
    <dbReference type="NCBI Taxonomy" id="268505"/>
    <lineage>
        <taxon>Eukaryota</taxon>
        <taxon>Fungi</taxon>
        <taxon>Dikarya</taxon>
        <taxon>Ascomycota</taxon>
        <taxon>Pezizomycotina</taxon>
        <taxon>Sordariomycetes</taxon>
        <taxon>Hypocreomycetidae</taxon>
        <taxon>Hypocreales</taxon>
        <taxon>Ophiocordycipitaceae</taxon>
        <taxon>Ophiocordyceps</taxon>
    </lineage>
</organism>
<name>A0A2A9PR29_OPHUN</name>
<evidence type="ECO:0000256" key="1">
    <source>
        <dbReference type="ARBA" id="ARBA00004604"/>
    </source>
</evidence>
<reference evidence="6 7" key="2">
    <citation type="journal article" date="2017" name="Sci. Rep.">
        <title>Ant-infecting Ophiocordyceps genomes reveal a high diversity of potential behavioral manipulation genes and a possible major role for enterotoxins.</title>
        <authorList>
            <person name="de Bekker C."/>
            <person name="Ohm R.A."/>
            <person name="Evans H.C."/>
            <person name="Brachmann A."/>
            <person name="Hughes D.P."/>
        </authorList>
    </citation>
    <scope>NUCLEOTIDE SEQUENCE [LARGE SCALE GENOMIC DNA]</scope>
    <source>
        <strain evidence="6 7">SC16a</strain>
    </source>
</reference>
<dbReference type="SMART" id="SM00543">
    <property type="entry name" value="MIF4G"/>
    <property type="match status" value="1"/>
</dbReference>
<evidence type="ECO:0000256" key="2">
    <source>
        <dbReference type="ARBA" id="ARBA00006856"/>
    </source>
</evidence>
<dbReference type="GO" id="GO:0042274">
    <property type="term" value="P:ribosomal small subunit biogenesis"/>
    <property type="evidence" value="ECO:0007669"/>
    <property type="project" value="TreeGrafter"/>
</dbReference>
<dbReference type="Pfam" id="PF02854">
    <property type="entry name" value="MIF4G"/>
    <property type="match status" value="1"/>
</dbReference>
<evidence type="ECO:0000313" key="6">
    <source>
        <dbReference type="EMBL" id="PFH63030.1"/>
    </source>
</evidence>
<gene>
    <name evidence="6" type="ORF">XA68_10071</name>
</gene>
<dbReference type="GO" id="GO:0003723">
    <property type="term" value="F:RNA binding"/>
    <property type="evidence" value="ECO:0007669"/>
    <property type="project" value="InterPro"/>
</dbReference>
<dbReference type="InterPro" id="IPR050781">
    <property type="entry name" value="CWC22_splicing_factor"/>
</dbReference>
<comment type="caution">
    <text evidence="6">The sequence shown here is derived from an EMBL/GenBank/DDBJ whole genome shotgun (WGS) entry which is preliminary data.</text>
</comment>
<dbReference type="GO" id="GO:0005730">
    <property type="term" value="C:nucleolus"/>
    <property type="evidence" value="ECO:0007669"/>
    <property type="project" value="UniProtKB-SubCell"/>
</dbReference>
<dbReference type="InterPro" id="IPR016024">
    <property type="entry name" value="ARM-type_fold"/>
</dbReference>
<dbReference type="PANTHER" id="PTHR18034:SF4">
    <property type="entry name" value="NUCLEOLAR MIF4G DOMAIN-CONTAINING PROTEIN 1"/>
    <property type="match status" value="1"/>
</dbReference>
<feature type="region of interest" description="Disordered" evidence="4">
    <location>
        <begin position="31"/>
        <end position="195"/>
    </location>
</feature>
<feature type="compositionally biased region" description="Basic residues" evidence="4">
    <location>
        <begin position="49"/>
        <end position="63"/>
    </location>
</feature>
<comment type="subcellular location">
    <subcellularLocation>
        <location evidence="1">Nucleus</location>
        <location evidence="1">Nucleolus</location>
    </subcellularLocation>
</comment>
<feature type="domain" description="MI" evidence="5">
    <location>
        <begin position="596"/>
        <end position="729"/>
    </location>
</feature>
<protein>
    <recommendedName>
        <fullName evidence="5">MI domain-containing protein</fullName>
    </recommendedName>
</protein>
<comment type="similarity">
    <text evidence="2">Belongs to the CWC22 family.</text>
</comment>
<evidence type="ECO:0000256" key="3">
    <source>
        <dbReference type="ARBA" id="ARBA00023242"/>
    </source>
</evidence>
<evidence type="ECO:0000313" key="7">
    <source>
        <dbReference type="Proteomes" id="UP000037136"/>
    </source>
</evidence>
<dbReference type="STRING" id="268505.A0A2A9PR29"/>